<evidence type="ECO:0000256" key="2">
    <source>
        <dbReference type="ARBA" id="ARBA00022598"/>
    </source>
</evidence>
<dbReference type="Gene3D" id="1.10.3260.10">
    <property type="entry name" value="DNA ligase, ATP-dependent, N-terminal domain"/>
    <property type="match status" value="1"/>
</dbReference>
<dbReference type="GO" id="GO:0006310">
    <property type="term" value="P:DNA recombination"/>
    <property type="evidence" value="ECO:0007669"/>
    <property type="project" value="UniProtKB-KW"/>
</dbReference>
<dbReference type="Proteomes" id="UP000092445">
    <property type="component" value="Unassembled WGS sequence"/>
</dbReference>
<evidence type="ECO:0000256" key="3">
    <source>
        <dbReference type="ARBA" id="ARBA00022763"/>
    </source>
</evidence>
<dbReference type="GO" id="GO:0006281">
    <property type="term" value="P:DNA repair"/>
    <property type="evidence" value="ECO:0007669"/>
    <property type="project" value="UniProtKB-KW"/>
</dbReference>
<dbReference type="PANTHER" id="PTHR45674">
    <property type="entry name" value="DNA LIGASE 1/3 FAMILY MEMBER"/>
    <property type="match status" value="1"/>
</dbReference>
<dbReference type="STRING" id="7398.A0A1A9ZPA7"/>
<evidence type="ECO:0000313" key="7">
    <source>
        <dbReference type="Proteomes" id="UP000092445"/>
    </source>
</evidence>
<keyword evidence="3" id="KW-0227">DNA damage</keyword>
<accession>A0A1A9ZPA7</accession>
<dbReference type="InterPro" id="IPR050191">
    <property type="entry name" value="ATP-dep_DNA_ligase"/>
</dbReference>
<dbReference type="AlphaFoldDB" id="A0A1A9ZPA7"/>
<keyword evidence="5" id="KW-0234">DNA repair</keyword>
<protein>
    <submittedName>
        <fullName evidence="6">Uncharacterized protein</fullName>
    </submittedName>
</protein>
<name>A0A1A9ZPA7_GLOPL</name>
<dbReference type="EnsemblMetazoa" id="GPAI020788-RA">
    <property type="protein sequence ID" value="GPAI020788-PA"/>
    <property type="gene ID" value="GPAI020788"/>
</dbReference>
<sequence>MNSQPKVAYKEDKADAITKSQLINTSAVKSKLHLLCAFEKCKDISNGSPTRYPRQQNAVPLHEEGVTETEQSFLSAIATVIVKPRHVDKINKMIEDVMKEKADEVAVLLKTAHCQCSNYDKIIPTFLEHGIEKLQEYCPMVPGVLIKPMLAQPTKRLVSVMDIKII</sequence>
<dbReference type="VEuPathDB" id="VectorBase:GPAI020788"/>
<reference evidence="6" key="2">
    <citation type="submission" date="2020-05" db="UniProtKB">
        <authorList>
            <consortium name="EnsemblMetazoa"/>
        </authorList>
    </citation>
    <scope>IDENTIFICATION</scope>
    <source>
        <strain evidence="6">IAEA</strain>
    </source>
</reference>
<dbReference type="GO" id="GO:0003910">
    <property type="term" value="F:DNA ligase (ATP) activity"/>
    <property type="evidence" value="ECO:0007669"/>
    <property type="project" value="InterPro"/>
</dbReference>
<evidence type="ECO:0000313" key="6">
    <source>
        <dbReference type="EnsemblMetazoa" id="GPAI020788-PA"/>
    </source>
</evidence>
<keyword evidence="4" id="KW-0233">DNA recombination</keyword>
<dbReference type="GO" id="GO:0003677">
    <property type="term" value="F:DNA binding"/>
    <property type="evidence" value="ECO:0007669"/>
    <property type="project" value="InterPro"/>
</dbReference>
<keyword evidence="7" id="KW-1185">Reference proteome</keyword>
<reference evidence="7" key="1">
    <citation type="submission" date="2014-03" db="EMBL/GenBank/DDBJ databases">
        <authorList>
            <person name="Aksoy S."/>
            <person name="Warren W."/>
            <person name="Wilson R.K."/>
        </authorList>
    </citation>
    <scope>NUCLEOTIDE SEQUENCE [LARGE SCALE GENOMIC DNA]</scope>
    <source>
        <strain evidence="7">IAEA</strain>
    </source>
</reference>
<evidence type="ECO:0000256" key="1">
    <source>
        <dbReference type="ARBA" id="ARBA00007572"/>
    </source>
</evidence>
<dbReference type="GO" id="GO:0005739">
    <property type="term" value="C:mitochondrion"/>
    <property type="evidence" value="ECO:0007669"/>
    <property type="project" value="TreeGrafter"/>
</dbReference>
<dbReference type="PANTHER" id="PTHR45674:SF4">
    <property type="entry name" value="DNA LIGASE 1"/>
    <property type="match status" value="1"/>
</dbReference>
<dbReference type="InterPro" id="IPR036599">
    <property type="entry name" value="DNA_ligase_N_sf"/>
</dbReference>
<evidence type="ECO:0000256" key="4">
    <source>
        <dbReference type="ARBA" id="ARBA00023172"/>
    </source>
</evidence>
<dbReference type="GO" id="GO:0005634">
    <property type="term" value="C:nucleus"/>
    <property type="evidence" value="ECO:0007669"/>
    <property type="project" value="TreeGrafter"/>
</dbReference>
<organism evidence="6 7">
    <name type="scientific">Glossina pallidipes</name>
    <name type="common">Tsetse fly</name>
    <dbReference type="NCBI Taxonomy" id="7398"/>
    <lineage>
        <taxon>Eukaryota</taxon>
        <taxon>Metazoa</taxon>
        <taxon>Ecdysozoa</taxon>
        <taxon>Arthropoda</taxon>
        <taxon>Hexapoda</taxon>
        <taxon>Insecta</taxon>
        <taxon>Pterygota</taxon>
        <taxon>Neoptera</taxon>
        <taxon>Endopterygota</taxon>
        <taxon>Diptera</taxon>
        <taxon>Brachycera</taxon>
        <taxon>Muscomorpha</taxon>
        <taxon>Hippoboscoidea</taxon>
        <taxon>Glossinidae</taxon>
        <taxon>Glossina</taxon>
    </lineage>
</organism>
<dbReference type="SUPFAM" id="SSF117018">
    <property type="entry name" value="ATP-dependent DNA ligase DNA-binding domain"/>
    <property type="match status" value="1"/>
</dbReference>
<evidence type="ECO:0000256" key="5">
    <source>
        <dbReference type="ARBA" id="ARBA00023204"/>
    </source>
</evidence>
<proteinExistence type="inferred from homology"/>
<keyword evidence="2" id="KW-0436">Ligase</keyword>
<comment type="similarity">
    <text evidence="1">Belongs to the ATP-dependent DNA ligase family.</text>
</comment>
<dbReference type="GO" id="GO:1903461">
    <property type="term" value="P:Okazaki fragment processing involved in mitotic DNA replication"/>
    <property type="evidence" value="ECO:0007669"/>
    <property type="project" value="TreeGrafter"/>
</dbReference>